<gene>
    <name evidence="4" type="ORF">GSONMT00044257001</name>
</gene>
<dbReference type="InterPro" id="IPR050769">
    <property type="entry name" value="NAT_camello-type"/>
</dbReference>
<dbReference type="EMBL" id="FR905150">
    <property type="protein sequence ID" value="CDQ76537.1"/>
    <property type="molecule type" value="Genomic_DNA"/>
</dbReference>
<dbReference type="PANTHER" id="PTHR13947">
    <property type="entry name" value="GNAT FAMILY N-ACETYLTRANSFERASE"/>
    <property type="match status" value="1"/>
</dbReference>
<dbReference type="AlphaFoldDB" id="A0A060XBC4"/>
<accession>A0A060XBC4</accession>
<dbReference type="InterPro" id="IPR016181">
    <property type="entry name" value="Acyl_CoA_acyltransferase"/>
</dbReference>
<keyword evidence="2" id="KW-1133">Transmembrane helix</keyword>
<evidence type="ECO:0000259" key="3">
    <source>
        <dbReference type="PROSITE" id="PS51186"/>
    </source>
</evidence>
<keyword evidence="2" id="KW-0812">Transmembrane</keyword>
<dbReference type="STRING" id="8022.A0A060XBC4"/>
<dbReference type="Gene3D" id="3.40.630.30">
    <property type="match status" value="1"/>
</dbReference>
<feature type="transmembrane region" description="Helical" evidence="2">
    <location>
        <begin position="189"/>
        <end position="210"/>
    </location>
</feature>
<dbReference type="CDD" id="cd04301">
    <property type="entry name" value="NAT_SF"/>
    <property type="match status" value="1"/>
</dbReference>
<protein>
    <recommendedName>
        <fullName evidence="3">N-acetyltransferase domain-containing protein</fullName>
    </recommendedName>
</protein>
<keyword evidence="1" id="KW-0808">Transferase</keyword>
<feature type="domain" description="N-acetyltransferase" evidence="3">
    <location>
        <begin position="216"/>
        <end position="345"/>
    </location>
</feature>
<evidence type="ECO:0000256" key="1">
    <source>
        <dbReference type="ARBA" id="ARBA00022679"/>
    </source>
</evidence>
<dbReference type="PROSITE" id="PS51186">
    <property type="entry name" value="GNAT"/>
    <property type="match status" value="1"/>
</dbReference>
<sequence>MPSIGYYYTVEARILPCTTTTSVLKDTSLFEELGVGSSPSNSWFTSPWMSDTLRPLSLLEKAVTVNLWLMVSPVVPHNRETSGESPALAAHPWRNSPRMQMETQIEAPDSFTRLELEQKAGSTQTISKMHLVVRRYRPSDKAAVLTLFCDGILEHINPSFYNAISNPVNVGVALFLSMAGYMLGGGSTLWALLSAGAWVGLVYYCCSQLYSSFVRERLRTDMQDIPGCYLSHPDNCFWVAETEVNGRVEILGMVAVVAKKVVGGRDGEMSGELFRMIVSTKCRRTGLGSRMTQTVIDFCKERGFSKVVLETSSIQTSAVALYKKLGFSHILSHTKTYSPEWMTIISRVTILKMEKVI</sequence>
<reference evidence="4" key="2">
    <citation type="submission" date="2014-03" db="EMBL/GenBank/DDBJ databases">
        <authorList>
            <person name="Genoscope - CEA"/>
        </authorList>
    </citation>
    <scope>NUCLEOTIDE SEQUENCE</scope>
</reference>
<evidence type="ECO:0000256" key="2">
    <source>
        <dbReference type="SAM" id="Phobius"/>
    </source>
</evidence>
<dbReference type="Proteomes" id="UP000193380">
    <property type="component" value="Unassembled WGS sequence"/>
</dbReference>
<keyword evidence="2" id="KW-0472">Membrane</keyword>
<evidence type="ECO:0000313" key="4">
    <source>
        <dbReference type="EMBL" id="CDQ76537.1"/>
    </source>
</evidence>
<reference evidence="4" key="1">
    <citation type="journal article" date="2014" name="Nat. Commun.">
        <title>The rainbow trout genome provides novel insights into evolution after whole-genome duplication in vertebrates.</title>
        <authorList>
            <person name="Berthelot C."/>
            <person name="Brunet F."/>
            <person name="Chalopin D."/>
            <person name="Juanchich A."/>
            <person name="Bernard M."/>
            <person name="Noel B."/>
            <person name="Bento P."/>
            <person name="Da Silva C."/>
            <person name="Labadie K."/>
            <person name="Alberti A."/>
            <person name="Aury J.M."/>
            <person name="Louis A."/>
            <person name="Dehais P."/>
            <person name="Bardou P."/>
            <person name="Montfort J."/>
            <person name="Klopp C."/>
            <person name="Cabau C."/>
            <person name="Gaspin C."/>
            <person name="Thorgaard G.H."/>
            <person name="Boussaha M."/>
            <person name="Quillet E."/>
            <person name="Guyomard R."/>
            <person name="Galiana D."/>
            <person name="Bobe J."/>
            <person name="Volff J.N."/>
            <person name="Genet C."/>
            <person name="Wincker P."/>
            <person name="Jaillon O."/>
            <person name="Roest Crollius H."/>
            <person name="Guiguen Y."/>
        </authorList>
    </citation>
    <scope>NUCLEOTIDE SEQUENCE [LARGE SCALE GENOMIC DNA]</scope>
</reference>
<dbReference type="PANTHER" id="PTHR13947:SF58">
    <property type="entry name" value="8B (PUTATIVE,_PSEUDO-RELATED"/>
    <property type="match status" value="1"/>
</dbReference>
<dbReference type="Pfam" id="PF00583">
    <property type="entry name" value="Acetyltransf_1"/>
    <property type="match status" value="1"/>
</dbReference>
<dbReference type="InterPro" id="IPR000182">
    <property type="entry name" value="GNAT_dom"/>
</dbReference>
<dbReference type="SUPFAM" id="SSF55729">
    <property type="entry name" value="Acyl-CoA N-acyltransferases (Nat)"/>
    <property type="match status" value="1"/>
</dbReference>
<evidence type="ECO:0000313" key="5">
    <source>
        <dbReference type="Proteomes" id="UP000193380"/>
    </source>
</evidence>
<feature type="transmembrane region" description="Helical" evidence="2">
    <location>
        <begin position="163"/>
        <end position="183"/>
    </location>
</feature>
<name>A0A060XBC4_ONCMY</name>
<dbReference type="PaxDb" id="8022-A0A060XBC4"/>
<proteinExistence type="predicted"/>
<organism evidence="4 5">
    <name type="scientific">Oncorhynchus mykiss</name>
    <name type="common">Rainbow trout</name>
    <name type="synonym">Salmo gairdneri</name>
    <dbReference type="NCBI Taxonomy" id="8022"/>
    <lineage>
        <taxon>Eukaryota</taxon>
        <taxon>Metazoa</taxon>
        <taxon>Chordata</taxon>
        <taxon>Craniata</taxon>
        <taxon>Vertebrata</taxon>
        <taxon>Euteleostomi</taxon>
        <taxon>Actinopterygii</taxon>
        <taxon>Neopterygii</taxon>
        <taxon>Teleostei</taxon>
        <taxon>Protacanthopterygii</taxon>
        <taxon>Salmoniformes</taxon>
        <taxon>Salmonidae</taxon>
        <taxon>Salmoninae</taxon>
        <taxon>Oncorhynchus</taxon>
    </lineage>
</organism>
<dbReference type="GO" id="GO:0008080">
    <property type="term" value="F:N-acetyltransferase activity"/>
    <property type="evidence" value="ECO:0007669"/>
    <property type="project" value="InterPro"/>
</dbReference>